<keyword evidence="1" id="KW-0472">Membrane</keyword>
<dbReference type="PANTHER" id="PTHR31549">
    <property type="entry name" value="PROTEIN, PUTATIVE (DUF247)-RELATED-RELATED"/>
    <property type="match status" value="1"/>
</dbReference>
<dbReference type="PANTHER" id="PTHR31549:SF233">
    <property type="match status" value="1"/>
</dbReference>
<gene>
    <name evidence="2" type="ORF">URODEC1_LOCUS56711</name>
</gene>
<keyword evidence="3" id="KW-1185">Reference proteome</keyword>
<dbReference type="AlphaFoldDB" id="A0ABC9ATK1"/>
<keyword evidence="1" id="KW-0812">Transmembrane</keyword>
<reference evidence="3" key="1">
    <citation type="submission" date="2024-06" db="EMBL/GenBank/DDBJ databases">
        <authorList>
            <person name="Ryan C."/>
        </authorList>
    </citation>
    <scope>NUCLEOTIDE SEQUENCE [LARGE SCALE GENOMIC DNA]</scope>
</reference>
<organism evidence="2 3">
    <name type="scientific">Urochloa decumbens</name>
    <dbReference type="NCBI Taxonomy" id="240449"/>
    <lineage>
        <taxon>Eukaryota</taxon>
        <taxon>Viridiplantae</taxon>
        <taxon>Streptophyta</taxon>
        <taxon>Embryophyta</taxon>
        <taxon>Tracheophyta</taxon>
        <taxon>Spermatophyta</taxon>
        <taxon>Magnoliopsida</taxon>
        <taxon>Liliopsida</taxon>
        <taxon>Poales</taxon>
        <taxon>Poaceae</taxon>
        <taxon>PACMAD clade</taxon>
        <taxon>Panicoideae</taxon>
        <taxon>Panicodae</taxon>
        <taxon>Paniceae</taxon>
        <taxon>Melinidinae</taxon>
        <taxon>Urochloa</taxon>
    </lineage>
</organism>
<evidence type="ECO:0000256" key="1">
    <source>
        <dbReference type="SAM" id="Phobius"/>
    </source>
</evidence>
<keyword evidence="1" id="KW-1133">Transmembrane helix</keyword>
<proteinExistence type="predicted"/>
<evidence type="ECO:0000313" key="3">
    <source>
        <dbReference type="Proteomes" id="UP001497457"/>
    </source>
</evidence>
<dbReference type="EMBL" id="OZ075132">
    <property type="protein sequence ID" value="CAL4982644.1"/>
    <property type="molecule type" value="Genomic_DNA"/>
</dbReference>
<dbReference type="Proteomes" id="UP001497457">
    <property type="component" value="Chromosome 22rd"/>
</dbReference>
<reference evidence="2 3" key="2">
    <citation type="submission" date="2024-10" db="EMBL/GenBank/DDBJ databases">
        <authorList>
            <person name="Ryan C."/>
        </authorList>
    </citation>
    <scope>NUCLEOTIDE SEQUENCE [LARGE SCALE GENOMIC DNA]</scope>
</reference>
<protein>
    <submittedName>
        <fullName evidence="2">Uncharacterized protein</fullName>
    </submittedName>
</protein>
<accession>A0ABC9ATK1</accession>
<dbReference type="Pfam" id="PF03140">
    <property type="entry name" value="DUF247"/>
    <property type="match status" value="1"/>
</dbReference>
<feature type="transmembrane region" description="Helical" evidence="1">
    <location>
        <begin position="485"/>
        <end position="505"/>
    </location>
</feature>
<dbReference type="InterPro" id="IPR004158">
    <property type="entry name" value="DUF247_pln"/>
</dbReference>
<sequence>MEQSATMELPAEVWVPCNFQMSNYWSMEPEVWVPGLPVEYQQYAATEIIGSSLQFPRHGIEDLIEKAPDQELEVDLQDMDVKINKNPIREFEAAAQEFKVDMDMMKMKIHRYPPSLRGFGEWYSVPRMVTMGPYHHARVLQDQQNQVEKVKHVAAYHCVMESGQSLEEVYGAVVSATHDARRLYDKDFMEGISDNDFQTMMFFDACFLVQYMLWCTHGATEMEVSLRNFFEFNRKVLRHDLMLLENQLPWLVVKAVMRFRPVDLADFISDWRHYLQDRKVLWEKPVVLDESYEPPHLLGLLRFYTVGRSNPKLHTRAKLESISVSVSAIELAEIGITLTAKQTTELIHMGLNKRGALTAKLFLAPLSLDDERASFLINMAALELCTTPKFLEAEDEDSAVCSYLLLLSMLVHREEDVQELRTKHLLQGGAGLINKDALDFFTTLQSLPLRGLCYVRVMVEIEKYKVSRRVRTKVHAFLYKNKKTIFTVFSVISVLVSILGTLVSLKARSKI</sequence>
<name>A0ABC9ATK1_9POAL</name>
<evidence type="ECO:0000313" key="2">
    <source>
        <dbReference type="EMBL" id="CAL4982644.1"/>
    </source>
</evidence>